<dbReference type="InterPro" id="IPR003593">
    <property type="entry name" value="AAA+_ATPase"/>
</dbReference>
<keyword evidence="7 10" id="KW-1133">Transmembrane helix</keyword>
<proteinExistence type="predicted"/>
<dbReference type="EMBL" id="CP031389">
    <property type="protein sequence ID" value="QPH11461.1"/>
    <property type="molecule type" value="Genomic_DNA"/>
</dbReference>
<feature type="domain" description="ABC transporter" evidence="11">
    <location>
        <begin position="431"/>
        <end position="658"/>
    </location>
</feature>
<comment type="subcellular location">
    <subcellularLocation>
        <location evidence="1">Cell membrane</location>
        <topology evidence="1">Multi-pass membrane protein</topology>
    </subcellularLocation>
</comment>
<feature type="domain" description="ABC transmembrane type-1" evidence="12">
    <location>
        <begin position="704"/>
        <end position="884"/>
    </location>
</feature>
<protein>
    <recommendedName>
        <fullName evidence="15">ABC transporter</fullName>
    </recommendedName>
</protein>
<evidence type="ECO:0000256" key="1">
    <source>
        <dbReference type="ARBA" id="ARBA00004651"/>
    </source>
</evidence>
<dbReference type="GO" id="GO:0005524">
    <property type="term" value="F:ATP binding"/>
    <property type="evidence" value="ECO:0007669"/>
    <property type="project" value="UniProtKB-KW"/>
</dbReference>
<dbReference type="PROSITE" id="PS50929">
    <property type="entry name" value="ABC_TM1F"/>
    <property type="match status" value="2"/>
</dbReference>
<evidence type="ECO:0000256" key="6">
    <source>
        <dbReference type="ARBA" id="ARBA00022840"/>
    </source>
</evidence>
<evidence type="ECO:0000259" key="12">
    <source>
        <dbReference type="PROSITE" id="PS50929"/>
    </source>
</evidence>
<keyword evidence="8 10" id="KW-0472">Membrane</keyword>
<keyword evidence="2" id="KW-0813">Transport</keyword>
<evidence type="ECO:0000256" key="3">
    <source>
        <dbReference type="ARBA" id="ARBA00022475"/>
    </source>
</evidence>
<evidence type="ECO:0000256" key="9">
    <source>
        <dbReference type="ARBA" id="ARBA00023180"/>
    </source>
</evidence>
<dbReference type="SMART" id="SM00382">
    <property type="entry name" value="AAA"/>
    <property type="match status" value="2"/>
</dbReference>
<keyword evidence="5" id="KW-0547">Nucleotide-binding</keyword>
<dbReference type="PANTHER" id="PTHR24223">
    <property type="entry name" value="ATP-BINDING CASSETTE SUB-FAMILY C"/>
    <property type="match status" value="1"/>
</dbReference>
<evidence type="ECO:0000256" key="4">
    <source>
        <dbReference type="ARBA" id="ARBA00022692"/>
    </source>
</evidence>
<dbReference type="GO" id="GO:0005886">
    <property type="term" value="C:plasma membrane"/>
    <property type="evidence" value="ECO:0007669"/>
    <property type="project" value="UniProtKB-SubCell"/>
</dbReference>
<evidence type="ECO:0000256" key="5">
    <source>
        <dbReference type="ARBA" id="ARBA00022741"/>
    </source>
</evidence>
<dbReference type="CDD" id="cd18579">
    <property type="entry name" value="ABC_6TM_ABCC_D1"/>
    <property type="match status" value="1"/>
</dbReference>
<organism evidence="13 14">
    <name type="scientific">Epichloe festucae (strain Fl1)</name>
    <dbReference type="NCBI Taxonomy" id="877507"/>
    <lineage>
        <taxon>Eukaryota</taxon>
        <taxon>Fungi</taxon>
        <taxon>Dikarya</taxon>
        <taxon>Ascomycota</taxon>
        <taxon>Pezizomycotina</taxon>
        <taxon>Sordariomycetes</taxon>
        <taxon>Hypocreomycetidae</taxon>
        <taxon>Hypocreales</taxon>
        <taxon>Clavicipitaceae</taxon>
        <taxon>Epichloe</taxon>
    </lineage>
</organism>
<keyword evidence="3" id="KW-1003">Cell membrane</keyword>
<dbReference type="PROSITE" id="PS00211">
    <property type="entry name" value="ABC_TRANSPORTER_1"/>
    <property type="match status" value="2"/>
</dbReference>
<evidence type="ECO:0000313" key="13">
    <source>
        <dbReference type="EMBL" id="QPH11461.1"/>
    </source>
</evidence>
<feature type="transmembrane region" description="Helical" evidence="10">
    <location>
        <begin position="742"/>
        <end position="762"/>
    </location>
</feature>
<keyword evidence="9" id="KW-0325">Glycoprotein</keyword>
<dbReference type="Proteomes" id="UP000594364">
    <property type="component" value="Chromosome 5"/>
</dbReference>
<dbReference type="InterPro" id="IPR044746">
    <property type="entry name" value="ABCC_6TM_D1"/>
</dbReference>
<sequence>MSHLESYPNLCGDGTFGPAVPRVAECRGGFDFTETKEKTRILLPKYSKISSELRTGLFSRAFFIWLIPVLTAGFKGVISHDGLPVVNEKLSSESLTARVESRWKDGNLKGKHALMFDVLFSFPKELFVVLFSYTIQVGLQICQPFLIQELVTFLESPSASMNIGYGLLGAFFCVSIGNALLIPWCFHYSSRLMIMARGALVSMIYSKLLHTRDNDSQRMTSFTLMTTDVEKIVDVCWRLLEPVPCLAQIGIGTYLLYRQLGASSWFQAIESRIGLTAHVLSSLHSVKLLGLSRRMEDKIHGKRKSELQVSQKFRLSNCFAMASAFAPQSLAPLVTFGAYSIMKMVSDQSNFSVTTAVTSLSILNLITTPGVQLLLAIPMGAQAVGGFSRIQTFLQQSETSALTTPETSNSIETNASMMVEKTADSEPRPLVHHPQLSHGQHMAGNEQPAFPASYFQANSILAITGPVGCGKSTALKRVLLANGLKESCLSPSAGVAYCSQTPWIYEGTIRDNIIGQSELDDKWYNSILRACELEVDISSMPDGDATMVGSRGSKLSGGQRQRIAIARALYSNKPQAIFDDVTSALDGRTLSAVSDKVFGRNGILRSRGTSVVLSTHAVQLLQLVDVVLLMNKDGEVIDSGTYEQLAERHESFVPRQVLGSSRSSSGPDKEFQNLAIQNSRGEYQSQLHTRVNDLRRQKGDWRSFSQDIRLCDWQLPFNILLTLFAFLACLASLGIAVAAVPYMAVGTPVLAAVLYLLQLSYLRTSRQLRLLEIELKAPMASLFLDTIYGITTIQAFGWSKAYVQKGFSLLDASQRPYYLLFCVQRWLILVLALIVTGLEVLVIGLAIALKTKVSAGLVGLAAVQVTTLTQGLSDLVMQWTEMETSLGAVSRIYKYTHETPREAHLGERIATLPGNWPSTGSITFEGISATYRQGSPSLALDNITFAVKHGERVGICGRTGSGKSSLMAALLCLLPCHQGRILIDNVDISTLDPEVVRSKLNYVTQEPFLINGTIRENLSPWADEVPDCQMIQALKQVELWSKIEALGGLDAQLEDETLSHGQRQLLCLSRALLRESHGLILDEPTGHIDPATDATIQRVIREGFPGRTIIMIAHRLESLVTLDNVIVMESGRVIETGPPKRLLSDPSSSFSTLYHAVEEAI</sequence>
<evidence type="ECO:0000256" key="8">
    <source>
        <dbReference type="ARBA" id="ARBA00023136"/>
    </source>
</evidence>
<dbReference type="OrthoDB" id="6500128at2759"/>
<feature type="transmembrane region" description="Helical" evidence="10">
    <location>
        <begin position="126"/>
        <end position="147"/>
    </location>
</feature>
<dbReference type="Gene3D" id="3.40.50.300">
    <property type="entry name" value="P-loop containing nucleotide triphosphate hydrolases"/>
    <property type="match status" value="2"/>
</dbReference>
<dbReference type="FunFam" id="3.40.50.300:FF:000838">
    <property type="entry name" value="ABC multidrug transporter (Eurofung)"/>
    <property type="match status" value="1"/>
</dbReference>
<keyword evidence="14" id="KW-1185">Reference proteome</keyword>
<dbReference type="InterPro" id="IPR027417">
    <property type="entry name" value="P-loop_NTPase"/>
</dbReference>
<dbReference type="Gene3D" id="1.20.1560.10">
    <property type="entry name" value="ABC transporter type 1, transmembrane domain"/>
    <property type="match status" value="3"/>
</dbReference>
<dbReference type="GO" id="GO:0140359">
    <property type="term" value="F:ABC-type transporter activity"/>
    <property type="evidence" value="ECO:0007669"/>
    <property type="project" value="InterPro"/>
</dbReference>
<feature type="transmembrane region" description="Helical" evidence="10">
    <location>
        <begin position="823"/>
        <end position="849"/>
    </location>
</feature>
<dbReference type="CDD" id="cd03244">
    <property type="entry name" value="ABCC_MRP_domain2"/>
    <property type="match status" value="1"/>
</dbReference>
<dbReference type="PANTHER" id="PTHR24223:SF399">
    <property type="entry name" value="ABC TRANSPORTER ATNG"/>
    <property type="match status" value="1"/>
</dbReference>
<dbReference type="SUPFAM" id="SSF52540">
    <property type="entry name" value="P-loop containing nucleoside triphosphate hydrolases"/>
    <property type="match status" value="2"/>
</dbReference>
<accession>A0A7U3Q0D2</accession>
<dbReference type="Pfam" id="PF00664">
    <property type="entry name" value="ABC_membrane"/>
    <property type="match status" value="1"/>
</dbReference>
<dbReference type="GO" id="GO:0016887">
    <property type="term" value="F:ATP hydrolysis activity"/>
    <property type="evidence" value="ECO:0007669"/>
    <property type="project" value="InterPro"/>
</dbReference>
<feature type="domain" description="ABC transmembrane type-1" evidence="12">
    <location>
        <begin position="127"/>
        <end position="382"/>
    </location>
</feature>
<dbReference type="InterPro" id="IPR011527">
    <property type="entry name" value="ABC1_TM_dom"/>
</dbReference>
<keyword evidence="6" id="KW-0067">ATP-binding</keyword>
<dbReference type="InterPro" id="IPR003439">
    <property type="entry name" value="ABC_transporter-like_ATP-bd"/>
</dbReference>
<dbReference type="CDD" id="cd18580">
    <property type="entry name" value="ABC_6TM_ABCC_D2"/>
    <property type="match status" value="1"/>
</dbReference>
<reference evidence="13 14" key="1">
    <citation type="journal article" date="2018" name="PLoS Genet.">
        <title>Repeat elements organise 3D genome structure and mediate transcription in the filamentous fungus Epichloe festucae.</title>
        <authorList>
            <person name="Winter D.J."/>
            <person name="Ganley A.R.D."/>
            <person name="Young C.A."/>
            <person name="Liachko I."/>
            <person name="Schardl C.L."/>
            <person name="Dupont P.Y."/>
            <person name="Berry D."/>
            <person name="Ram A."/>
            <person name="Scott B."/>
            <person name="Cox M.P."/>
        </authorList>
    </citation>
    <scope>NUCLEOTIDE SEQUENCE [LARGE SCALE GENOMIC DNA]</scope>
    <source>
        <strain evidence="13 14">Fl1</strain>
    </source>
</reference>
<feature type="transmembrane region" description="Helical" evidence="10">
    <location>
        <begin position="715"/>
        <end position="736"/>
    </location>
</feature>
<dbReference type="InterPro" id="IPR017871">
    <property type="entry name" value="ABC_transporter-like_CS"/>
</dbReference>
<dbReference type="AlphaFoldDB" id="A0A7U3Q0D2"/>
<dbReference type="PROSITE" id="PS50893">
    <property type="entry name" value="ABC_TRANSPORTER_2"/>
    <property type="match status" value="2"/>
</dbReference>
<dbReference type="Pfam" id="PF00005">
    <property type="entry name" value="ABC_tran"/>
    <property type="match status" value="2"/>
</dbReference>
<feature type="transmembrane region" description="Helical" evidence="10">
    <location>
        <begin position="57"/>
        <end position="78"/>
    </location>
</feature>
<evidence type="ECO:0000256" key="2">
    <source>
        <dbReference type="ARBA" id="ARBA00022448"/>
    </source>
</evidence>
<evidence type="ECO:0000256" key="10">
    <source>
        <dbReference type="SAM" id="Phobius"/>
    </source>
</evidence>
<dbReference type="InterPro" id="IPR036640">
    <property type="entry name" value="ABC1_TM_sf"/>
</dbReference>
<gene>
    <name evidence="13" type="ORF">C2857_003221</name>
</gene>
<evidence type="ECO:0008006" key="15">
    <source>
        <dbReference type="Google" id="ProtNLM"/>
    </source>
</evidence>
<feature type="domain" description="ABC transporter" evidence="11">
    <location>
        <begin position="922"/>
        <end position="1155"/>
    </location>
</feature>
<dbReference type="SUPFAM" id="SSF90123">
    <property type="entry name" value="ABC transporter transmembrane region"/>
    <property type="match status" value="2"/>
</dbReference>
<dbReference type="InterPro" id="IPR044726">
    <property type="entry name" value="ABCC_6TM_D2"/>
</dbReference>
<name>A0A7U3Q0D2_EPIFF</name>
<evidence type="ECO:0000256" key="7">
    <source>
        <dbReference type="ARBA" id="ARBA00022989"/>
    </source>
</evidence>
<feature type="transmembrane region" description="Helical" evidence="10">
    <location>
        <begin position="318"/>
        <end position="342"/>
    </location>
</feature>
<keyword evidence="4 10" id="KW-0812">Transmembrane</keyword>
<evidence type="ECO:0000313" key="14">
    <source>
        <dbReference type="Proteomes" id="UP000594364"/>
    </source>
</evidence>
<feature type="transmembrane region" description="Helical" evidence="10">
    <location>
        <begin position="362"/>
        <end position="381"/>
    </location>
</feature>
<feature type="transmembrane region" description="Helical" evidence="10">
    <location>
        <begin position="159"/>
        <end position="182"/>
    </location>
</feature>
<evidence type="ECO:0000259" key="11">
    <source>
        <dbReference type="PROSITE" id="PS50893"/>
    </source>
</evidence>
<dbReference type="InterPro" id="IPR050173">
    <property type="entry name" value="ABC_transporter_C-like"/>
</dbReference>